<dbReference type="Gene3D" id="3.40.50.2300">
    <property type="match status" value="1"/>
</dbReference>
<gene>
    <name evidence="5" type="ORF">DW352_24590</name>
</gene>
<accession>A0A346A2M5</accession>
<proteinExistence type="predicted"/>
<dbReference type="KEGG" id="ptaw:DW352_24590"/>
<evidence type="ECO:0000256" key="2">
    <source>
        <dbReference type="ARBA" id="ARBA00023012"/>
    </source>
</evidence>
<sequence>MGGDLVSLRMLVIAAEPSDLELWRQGAGFASVPVDFFGQDPDTAAATLAARQIDICVLDSALSDPVKTAVVKTARLAQPAPVVFVTAARGATRIKGINGMLAKPKTVADARRLAEICIRTKVPTRVLIVDDSSTMRRIVRKILSASLFALDVHEAAEGATALDALKNGKFGLVFLDYNMPGFNGLETLSEIRRENPDVAVVMMTSTVDHALAERAYKEGVVDFLKKPFYPADIDGVLERYYCVHLAGSATA</sequence>
<dbReference type="OrthoDB" id="7979972at2"/>
<dbReference type="SUPFAM" id="SSF52172">
    <property type="entry name" value="CheY-like"/>
    <property type="match status" value="1"/>
</dbReference>
<dbReference type="Proteomes" id="UP000254889">
    <property type="component" value="Chromosome"/>
</dbReference>
<keyword evidence="1 3" id="KW-0597">Phosphoprotein</keyword>
<dbReference type="InterPro" id="IPR011006">
    <property type="entry name" value="CheY-like_superfamily"/>
</dbReference>
<dbReference type="EMBL" id="CP031417">
    <property type="protein sequence ID" value="AXK83422.1"/>
    <property type="molecule type" value="Genomic_DNA"/>
</dbReference>
<dbReference type="GO" id="GO:0000160">
    <property type="term" value="P:phosphorelay signal transduction system"/>
    <property type="evidence" value="ECO:0007669"/>
    <property type="project" value="UniProtKB-KW"/>
</dbReference>
<evidence type="ECO:0000259" key="4">
    <source>
        <dbReference type="PROSITE" id="PS50110"/>
    </source>
</evidence>
<dbReference type="CDD" id="cd00156">
    <property type="entry name" value="REC"/>
    <property type="match status" value="1"/>
</dbReference>
<dbReference type="PANTHER" id="PTHR44591:SF14">
    <property type="entry name" value="PROTEIN PILG"/>
    <property type="match status" value="1"/>
</dbReference>
<dbReference type="InterPro" id="IPR001789">
    <property type="entry name" value="Sig_transdc_resp-reg_receiver"/>
</dbReference>
<reference evidence="5 6" key="1">
    <citation type="submission" date="2018-07" db="EMBL/GenBank/DDBJ databases">
        <authorList>
            <person name="Quirk P.G."/>
            <person name="Krulwich T.A."/>
        </authorList>
    </citation>
    <scope>NUCLEOTIDE SEQUENCE [LARGE SCALE GENOMIC DNA]</scope>
    <source>
        <strain evidence="5 6">CC-BB4</strain>
    </source>
</reference>
<keyword evidence="6" id="KW-1185">Reference proteome</keyword>
<dbReference type="Pfam" id="PF00072">
    <property type="entry name" value="Response_reg"/>
    <property type="match status" value="1"/>
</dbReference>
<dbReference type="PROSITE" id="PS50110">
    <property type="entry name" value="RESPONSE_REGULATORY"/>
    <property type="match status" value="1"/>
</dbReference>
<dbReference type="InterPro" id="IPR050595">
    <property type="entry name" value="Bact_response_regulator"/>
</dbReference>
<dbReference type="SMART" id="SM00448">
    <property type="entry name" value="REC"/>
    <property type="match status" value="1"/>
</dbReference>
<evidence type="ECO:0000256" key="1">
    <source>
        <dbReference type="ARBA" id="ARBA00022553"/>
    </source>
</evidence>
<organism evidence="5 6">
    <name type="scientific">Pseudolabrys taiwanensis</name>
    <dbReference type="NCBI Taxonomy" id="331696"/>
    <lineage>
        <taxon>Bacteria</taxon>
        <taxon>Pseudomonadati</taxon>
        <taxon>Pseudomonadota</taxon>
        <taxon>Alphaproteobacteria</taxon>
        <taxon>Hyphomicrobiales</taxon>
        <taxon>Xanthobacteraceae</taxon>
        <taxon>Pseudolabrys</taxon>
    </lineage>
</organism>
<dbReference type="PANTHER" id="PTHR44591">
    <property type="entry name" value="STRESS RESPONSE REGULATOR PROTEIN 1"/>
    <property type="match status" value="1"/>
</dbReference>
<feature type="domain" description="Response regulatory" evidence="4">
    <location>
        <begin position="125"/>
        <end position="241"/>
    </location>
</feature>
<protein>
    <submittedName>
        <fullName evidence="5">Response regulator</fullName>
    </submittedName>
</protein>
<evidence type="ECO:0000256" key="3">
    <source>
        <dbReference type="PROSITE-ProRule" id="PRU00169"/>
    </source>
</evidence>
<evidence type="ECO:0000313" key="6">
    <source>
        <dbReference type="Proteomes" id="UP000254889"/>
    </source>
</evidence>
<keyword evidence="2" id="KW-0902">Two-component regulatory system</keyword>
<evidence type="ECO:0000313" key="5">
    <source>
        <dbReference type="EMBL" id="AXK83422.1"/>
    </source>
</evidence>
<dbReference type="AlphaFoldDB" id="A0A346A2M5"/>
<name>A0A346A2M5_9HYPH</name>
<feature type="modified residue" description="4-aspartylphosphate" evidence="3">
    <location>
        <position position="176"/>
    </location>
</feature>